<dbReference type="OrthoDB" id="3940890at2759"/>
<dbReference type="EMBL" id="MNUE01000027">
    <property type="protein sequence ID" value="OJD33834.1"/>
    <property type="molecule type" value="Genomic_DNA"/>
</dbReference>
<evidence type="ECO:0008006" key="5">
    <source>
        <dbReference type="Google" id="ProtNLM"/>
    </source>
</evidence>
<evidence type="ECO:0000313" key="3">
    <source>
        <dbReference type="EMBL" id="OJD33834.1"/>
    </source>
</evidence>
<dbReference type="AlphaFoldDB" id="A0A1J9R0R0"/>
<feature type="region of interest" description="Disordered" evidence="1">
    <location>
        <begin position="47"/>
        <end position="69"/>
    </location>
</feature>
<keyword evidence="4" id="KW-1185">Reference proteome</keyword>
<feature type="compositionally biased region" description="Low complexity" evidence="1">
    <location>
        <begin position="54"/>
        <end position="68"/>
    </location>
</feature>
<gene>
    <name evidence="3" type="ORF">BKCO1_2700015</name>
</gene>
<sequence>MRFTTVSLARLMASLFLIASVTAVPVPATTSTGLSAAAQEGGAADARIAERDLSSSSSSRADTDAAAAEAKKREFTTTMFALKDRLLMKRLPNPDPAPKAAAEPKRFTLDDFTTIAAANEKYDGLRPEGAGYAGLKQRGLPGWSRIY</sequence>
<feature type="chain" id="PRO_5012362869" description="RxLR effector protein" evidence="2">
    <location>
        <begin position="24"/>
        <end position="147"/>
    </location>
</feature>
<dbReference type="RefSeq" id="XP_020130094.1">
    <property type="nucleotide sequence ID" value="XM_020273542.1"/>
</dbReference>
<accession>A0A1J9R0R0</accession>
<comment type="caution">
    <text evidence="3">The sequence shown here is derived from an EMBL/GenBank/DDBJ whole genome shotgun (WGS) entry which is preliminary data.</text>
</comment>
<protein>
    <recommendedName>
        <fullName evidence="5">RxLR effector protein</fullName>
    </recommendedName>
</protein>
<reference evidence="3 4" key="1">
    <citation type="submission" date="2016-10" db="EMBL/GenBank/DDBJ databases">
        <title>Proteomics and genomics reveal pathogen-plant mechanisms compatible with a hemibiotrophic lifestyle of Diplodia corticola.</title>
        <authorList>
            <person name="Fernandes I."/>
            <person name="De Jonge R."/>
            <person name="Van De Peer Y."/>
            <person name="Devreese B."/>
            <person name="Alves A."/>
            <person name="Esteves A.C."/>
        </authorList>
    </citation>
    <scope>NUCLEOTIDE SEQUENCE [LARGE SCALE GENOMIC DNA]</scope>
    <source>
        <strain evidence="3 4">CBS 112549</strain>
    </source>
</reference>
<organism evidence="3 4">
    <name type="scientific">Diplodia corticola</name>
    <dbReference type="NCBI Taxonomy" id="236234"/>
    <lineage>
        <taxon>Eukaryota</taxon>
        <taxon>Fungi</taxon>
        <taxon>Dikarya</taxon>
        <taxon>Ascomycota</taxon>
        <taxon>Pezizomycotina</taxon>
        <taxon>Dothideomycetes</taxon>
        <taxon>Dothideomycetes incertae sedis</taxon>
        <taxon>Botryosphaeriales</taxon>
        <taxon>Botryosphaeriaceae</taxon>
        <taxon>Diplodia</taxon>
    </lineage>
</organism>
<evidence type="ECO:0000313" key="4">
    <source>
        <dbReference type="Proteomes" id="UP000183809"/>
    </source>
</evidence>
<proteinExistence type="predicted"/>
<dbReference type="GeneID" id="31013803"/>
<keyword evidence="2" id="KW-0732">Signal</keyword>
<feature type="signal peptide" evidence="2">
    <location>
        <begin position="1"/>
        <end position="23"/>
    </location>
</feature>
<evidence type="ECO:0000256" key="1">
    <source>
        <dbReference type="SAM" id="MobiDB-lite"/>
    </source>
</evidence>
<dbReference type="Proteomes" id="UP000183809">
    <property type="component" value="Unassembled WGS sequence"/>
</dbReference>
<evidence type="ECO:0000256" key="2">
    <source>
        <dbReference type="SAM" id="SignalP"/>
    </source>
</evidence>
<name>A0A1J9R0R0_9PEZI</name>